<dbReference type="SUPFAM" id="SSF55729">
    <property type="entry name" value="Acyl-CoA N-acyltransferases (Nat)"/>
    <property type="match status" value="1"/>
</dbReference>
<dbReference type="EMBL" id="JBHTHX010002184">
    <property type="protein sequence ID" value="MFD0890045.1"/>
    <property type="molecule type" value="Genomic_DNA"/>
</dbReference>
<dbReference type="PROSITE" id="PS51186">
    <property type="entry name" value="GNAT"/>
    <property type="match status" value="1"/>
</dbReference>
<dbReference type="EC" id="2.3.1.-" evidence="2"/>
<dbReference type="GO" id="GO:0016746">
    <property type="term" value="F:acyltransferase activity"/>
    <property type="evidence" value="ECO:0007669"/>
    <property type="project" value="UniProtKB-KW"/>
</dbReference>
<reference evidence="3" key="1">
    <citation type="journal article" date="2019" name="Int. J. Syst. Evol. Microbiol.">
        <title>The Global Catalogue of Microorganisms (GCM) 10K type strain sequencing project: providing services to taxonomists for standard genome sequencing and annotation.</title>
        <authorList>
            <consortium name="The Broad Institute Genomics Platform"/>
            <consortium name="The Broad Institute Genome Sequencing Center for Infectious Disease"/>
            <person name="Wu L."/>
            <person name="Ma J."/>
        </authorList>
    </citation>
    <scope>NUCLEOTIDE SEQUENCE [LARGE SCALE GENOMIC DNA]</scope>
    <source>
        <strain evidence="3">CCUG 62974</strain>
    </source>
</reference>
<dbReference type="Proteomes" id="UP001597024">
    <property type="component" value="Unassembled WGS sequence"/>
</dbReference>
<keyword evidence="3" id="KW-1185">Reference proteome</keyword>
<proteinExistence type="predicted"/>
<name>A0ABW3E569_9ACTN</name>
<dbReference type="Gene3D" id="3.40.630.30">
    <property type="match status" value="1"/>
</dbReference>
<gene>
    <name evidence="2" type="ORF">ACFQ08_36345</name>
</gene>
<feature type="domain" description="N-acetyltransferase" evidence="1">
    <location>
        <begin position="1"/>
        <end position="122"/>
    </location>
</feature>
<evidence type="ECO:0000259" key="1">
    <source>
        <dbReference type="PROSITE" id="PS51186"/>
    </source>
</evidence>
<keyword evidence="2" id="KW-0012">Acyltransferase</keyword>
<accession>A0ABW3E569</accession>
<protein>
    <submittedName>
        <fullName evidence="2">GNAT family N-acetyltransferase</fullName>
        <ecNumber evidence="2">2.3.1.-</ecNumber>
    </submittedName>
</protein>
<feature type="non-terminal residue" evidence="2">
    <location>
        <position position="122"/>
    </location>
</feature>
<dbReference type="InterPro" id="IPR000182">
    <property type="entry name" value="GNAT_dom"/>
</dbReference>
<evidence type="ECO:0000313" key="2">
    <source>
        <dbReference type="EMBL" id="MFD0890045.1"/>
    </source>
</evidence>
<dbReference type="InterPro" id="IPR016181">
    <property type="entry name" value="Acyl_CoA_acyltransferase"/>
</dbReference>
<keyword evidence="2" id="KW-0808">Transferase</keyword>
<dbReference type="Pfam" id="PF13508">
    <property type="entry name" value="Acetyltransf_7"/>
    <property type="match status" value="1"/>
</dbReference>
<sequence length="122" mass="13171">MNVRVEHRERLADSQVAAVLALAEAAAEADGVGPLNEQALLRLRHGGEKTRSVLLYAGGDLAGYAHVDLTDQDAPGGELVVHPAFRRRGHGRRLLLAVLEKDPRLRPGEAMLRTALQRVAQG</sequence>
<comment type="caution">
    <text evidence="2">The sequence shown here is derived from an EMBL/GenBank/DDBJ whole genome shotgun (WGS) entry which is preliminary data.</text>
</comment>
<evidence type="ECO:0000313" key="3">
    <source>
        <dbReference type="Proteomes" id="UP001597024"/>
    </source>
</evidence>
<organism evidence="2 3">
    <name type="scientific">Streptosporangium algeriense</name>
    <dbReference type="NCBI Taxonomy" id="1682748"/>
    <lineage>
        <taxon>Bacteria</taxon>
        <taxon>Bacillati</taxon>
        <taxon>Actinomycetota</taxon>
        <taxon>Actinomycetes</taxon>
        <taxon>Streptosporangiales</taxon>
        <taxon>Streptosporangiaceae</taxon>
        <taxon>Streptosporangium</taxon>
    </lineage>
</organism>